<organism evidence="3 4">
    <name type="scientific">Bellilinea caldifistulae</name>
    <dbReference type="NCBI Taxonomy" id="360411"/>
    <lineage>
        <taxon>Bacteria</taxon>
        <taxon>Bacillati</taxon>
        <taxon>Chloroflexota</taxon>
        <taxon>Anaerolineae</taxon>
        <taxon>Anaerolineales</taxon>
        <taxon>Anaerolineaceae</taxon>
        <taxon>Bellilinea</taxon>
    </lineage>
</organism>
<dbReference type="InterPro" id="IPR050268">
    <property type="entry name" value="NADH-dep_flavin_reductase"/>
</dbReference>
<keyword evidence="1" id="KW-0560">Oxidoreductase</keyword>
<accession>A0A0P6X4C9</accession>
<protein>
    <recommendedName>
        <fullName evidence="2">Flavin reductase like domain-containing protein</fullName>
    </recommendedName>
</protein>
<dbReference type="SMART" id="SM00903">
    <property type="entry name" value="Flavin_Reduct"/>
    <property type="match status" value="1"/>
</dbReference>
<dbReference type="Gene3D" id="2.30.110.10">
    <property type="entry name" value="Electron Transport, Fmn-binding Protein, Chain A"/>
    <property type="match status" value="1"/>
</dbReference>
<dbReference type="OrthoDB" id="9792858at2"/>
<dbReference type="GO" id="GO:0010181">
    <property type="term" value="F:FMN binding"/>
    <property type="evidence" value="ECO:0007669"/>
    <property type="project" value="InterPro"/>
</dbReference>
<dbReference type="Proteomes" id="UP000050514">
    <property type="component" value="Unassembled WGS sequence"/>
</dbReference>
<dbReference type="GO" id="GO:0042602">
    <property type="term" value="F:riboflavin reductase (NADPH) activity"/>
    <property type="evidence" value="ECO:0007669"/>
    <property type="project" value="TreeGrafter"/>
</dbReference>
<dbReference type="InterPro" id="IPR012349">
    <property type="entry name" value="Split_barrel_FMN-bd"/>
</dbReference>
<dbReference type="EMBL" id="LGHJ01000012">
    <property type="protein sequence ID" value="KPL76366.1"/>
    <property type="molecule type" value="Genomic_DNA"/>
</dbReference>
<feature type="domain" description="Flavin reductase like" evidence="2">
    <location>
        <begin position="19"/>
        <end position="165"/>
    </location>
</feature>
<keyword evidence="4" id="KW-1185">Reference proteome</keyword>
<dbReference type="STRING" id="360411.AC812_06830"/>
<dbReference type="Pfam" id="PF01613">
    <property type="entry name" value="Flavin_Reduct"/>
    <property type="match status" value="1"/>
</dbReference>
<gene>
    <name evidence="3" type="ORF">AC812_06830</name>
</gene>
<dbReference type="SUPFAM" id="SSF50475">
    <property type="entry name" value="FMN-binding split barrel"/>
    <property type="match status" value="1"/>
</dbReference>
<proteinExistence type="predicted"/>
<evidence type="ECO:0000313" key="3">
    <source>
        <dbReference type="EMBL" id="KPL76366.1"/>
    </source>
</evidence>
<evidence type="ECO:0000313" key="4">
    <source>
        <dbReference type="Proteomes" id="UP000050514"/>
    </source>
</evidence>
<dbReference type="PANTHER" id="PTHR30466:SF1">
    <property type="entry name" value="FMN REDUCTASE (NADH) RUTF"/>
    <property type="match status" value="1"/>
</dbReference>
<sequence>MKQEVKMESAMGEALRNAMRHWTTGVAVLTGRAGEIQHGMTVNSFNSLSLDPPLVGVTLANTTRTRNLVEQSGVFGVTILAEDQADIADRFAGRIPEDEDRMAGIETFTLVSGVPLLTSGLVCLDCRVVQRYPMKNSTLYIAEVLSVHHNRPGQPLVYHNRVYHRLCDDRGKVNRK</sequence>
<dbReference type="PANTHER" id="PTHR30466">
    <property type="entry name" value="FLAVIN REDUCTASE"/>
    <property type="match status" value="1"/>
</dbReference>
<evidence type="ECO:0000256" key="1">
    <source>
        <dbReference type="ARBA" id="ARBA00023002"/>
    </source>
</evidence>
<dbReference type="AlphaFoldDB" id="A0A0P6X4C9"/>
<dbReference type="InterPro" id="IPR002563">
    <property type="entry name" value="Flavin_Rdtase-like_dom"/>
</dbReference>
<name>A0A0P6X4C9_9CHLR</name>
<evidence type="ECO:0000259" key="2">
    <source>
        <dbReference type="SMART" id="SM00903"/>
    </source>
</evidence>
<comment type="caution">
    <text evidence="3">The sequence shown here is derived from an EMBL/GenBank/DDBJ whole genome shotgun (WGS) entry which is preliminary data.</text>
</comment>
<reference evidence="3 4" key="1">
    <citation type="submission" date="2015-07" db="EMBL/GenBank/DDBJ databases">
        <title>Draft genome of Bellilinea caldifistulae DSM 17877.</title>
        <authorList>
            <person name="Hemp J."/>
            <person name="Ward L.M."/>
            <person name="Pace L.A."/>
            <person name="Fischer W.W."/>
        </authorList>
    </citation>
    <scope>NUCLEOTIDE SEQUENCE [LARGE SCALE GENOMIC DNA]</scope>
    <source>
        <strain evidence="3 4">GOMI-1</strain>
    </source>
</reference>